<dbReference type="EMBL" id="JH817528">
    <property type="protein sequence ID" value="EKC37910.1"/>
    <property type="molecule type" value="Genomic_DNA"/>
</dbReference>
<organism evidence="1">
    <name type="scientific">Magallana gigas</name>
    <name type="common">Pacific oyster</name>
    <name type="synonym">Crassostrea gigas</name>
    <dbReference type="NCBI Taxonomy" id="29159"/>
    <lineage>
        <taxon>Eukaryota</taxon>
        <taxon>Metazoa</taxon>
        <taxon>Spiralia</taxon>
        <taxon>Lophotrochozoa</taxon>
        <taxon>Mollusca</taxon>
        <taxon>Bivalvia</taxon>
        <taxon>Autobranchia</taxon>
        <taxon>Pteriomorphia</taxon>
        <taxon>Ostreida</taxon>
        <taxon>Ostreoidea</taxon>
        <taxon>Ostreidae</taxon>
        <taxon>Magallana</taxon>
    </lineage>
</organism>
<proteinExistence type="predicted"/>
<sequence>MPSTCILDNKSNELDLMSIKNKRPPCWYLSGGHVLSQFPNGTEWLRDVISEILWPLRVENDFD</sequence>
<dbReference type="AlphaFoldDB" id="K1R9N4"/>
<dbReference type="HOGENOM" id="CLU_2887923_0_0_1"/>
<name>K1R9N4_MAGGI</name>
<evidence type="ECO:0000313" key="1">
    <source>
        <dbReference type="EMBL" id="EKC37910.1"/>
    </source>
</evidence>
<accession>K1R9N4</accession>
<protein>
    <submittedName>
        <fullName evidence="1">Uncharacterized protein</fullName>
    </submittedName>
</protein>
<dbReference type="InParanoid" id="K1R9N4"/>
<reference evidence="1" key="1">
    <citation type="journal article" date="2012" name="Nature">
        <title>The oyster genome reveals stress adaptation and complexity of shell formation.</title>
        <authorList>
            <person name="Zhang G."/>
            <person name="Fang X."/>
            <person name="Guo X."/>
            <person name="Li L."/>
            <person name="Luo R."/>
            <person name="Xu F."/>
            <person name="Yang P."/>
            <person name="Zhang L."/>
            <person name="Wang X."/>
            <person name="Qi H."/>
            <person name="Xiong Z."/>
            <person name="Que H."/>
            <person name="Xie Y."/>
            <person name="Holland P.W."/>
            <person name="Paps J."/>
            <person name="Zhu Y."/>
            <person name="Wu F."/>
            <person name="Chen Y."/>
            <person name="Wang J."/>
            <person name="Peng C."/>
            <person name="Meng J."/>
            <person name="Yang L."/>
            <person name="Liu J."/>
            <person name="Wen B."/>
            <person name="Zhang N."/>
            <person name="Huang Z."/>
            <person name="Zhu Q."/>
            <person name="Feng Y."/>
            <person name="Mount A."/>
            <person name="Hedgecock D."/>
            <person name="Xu Z."/>
            <person name="Liu Y."/>
            <person name="Domazet-Loso T."/>
            <person name="Du Y."/>
            <person name="Sun X."/>
            <person name="Zhang S."/>
            <person name="Liu B."/>
            <person name="Cheng P."/>
            <person name="Jiang X."/>
            <person name="Li J."/>
            <person name="Fan D."/>
            <person name="Wang W."/>
            <person name="Fu W."/>
            <person name="Wang T."/>
            <person name="Wang B."/>
            <person name="Zhang J."/>
            <person name="Peng Z."/>
            <person name="Li Y."/>
            <person name="Li N."/>
            <person name="Wang J."/>
            <person name="Chen M."/>
            <person name="He Y."/>
            <person name="Tan F."/>
            <person name="Song X."/>
            <person name="Zheng Q."/>
            <person name="Huang R."/>
            <person name="Yang H."/>
            <person name="Du X."/>
            <person name="Chen L."/>
            <person name="Yang M."/>
            <person name="Gaffney P.M."/>
            <person name="Wang S."/>
            <person name="Luo L."/>
            <person name="She Z."/>
            <person name="Ming Y."/>
            <person name="Huang W."/>
            <person name="Zhang S."/>
            <person name="Huang B."/>
            <person name="Zhang Y."/>
            <person name="Qu T."/>
            <person name="Ni P."/>
            <person name="Miao G."/>
            <person name="Wang J."/>
            <person name="Wang Q."/>
            <person name="Steinberg C.E."/>
            <person name="Wang H."/>
            <person name="Li N."/>
            <person name="Qian L."/>
            <person name="Zhang G."/>
            <person name="Li Y."/>
            <person name="Yang H."/>
            <person name="Liu X."/>
            <person name="Wang J."/>
            <person name="Yin Y."/>
            <person name="Wang J."/>
        </authorList>
    </citation>
    <scope>NUCLEOTIDE SEQUENCE [LARGE SCALE GENOMIC DNA]</scope>
    <source>
        <strain evidence="1">05x7-T-G4-1.051#20</strain>
    </source>
</reference>
<gene>
    <name evidence="1" type="ORF">CGI_10018722</name>
</gene>